<keyword evidence="2" id="KW-0812">Transmembrane</keyword>
<evidence type="ECO:0000256" key="1">
    <source>
        <dbReference type="SAM" id="MobiDB-lite"/>
    </source>
</evidence>
<accession>A0AAV3ZRL8</accession>
<feature type="transmembrane region" description="Helical" evidence="2">
    <location>
        <begin position="552"/>
        <end position="570"/>
    </location>
</feature>
<dbReference type="Proteomes" id="UP000735302">
    <property type="component" value="Unassembled WGS sequence"/>
</dbReference>
<protein>
    <submittedName>
        <fullName evidence="3">Sperm-associated antigen 17</fullName>
    </submittedName>
</protein>
<sequence>MPLYSNLPSGILAFSFPPDTQLTSADREIARQRALTTNVIGEPRSESVPLPLSIKGGRPGAMPNVKYTAIEEPVRRQVKTSLVAGAAERGRMPQLSGMRGLICQPEGVNFGVLKEGCTYRYAVMLRNTGVDTCRFKIRQPPPATGLRVIYKPGPVAAGMCVELALELYAIANGVEGESGVGSLGHVLEIITETDVLELPIVATILTAHEYDNPAVSHAGMRNTSARLISMRPPASTGIIRPRRDNRSAILTAHEYDNPAVSHAGMRNTSARLISMRPPASTGIIRPRRDNRSENTRPISTPNPIPRDLNPSLVTLRHKPEQGQKYPDRMGFPGSAGLTTENPILDATVGKSEKSHEIKLTTPMFQLSAESAERFEPFSVQVQQNIRKKNLERNRKHEFTESTDLNHRNLTLNQREKNATFEETIISERNLQTRDTSRESHVETQDLKLLNILQVFNQSLGTKENVNENESFIALKNNPKDATQLKDTTPPSNATVFIPIWQQGLISEGTFNTIMWYFRWSMVLPCSLSLISVGLNVAVMAAKSFRCSGKEMVMAFNVFEGIKCFFFIWNRTWKAYITETEITFKSSYSQFFIWVLIWFPDAIGRIGILLNCFITIDRFFILAFPMKFMNKKLIKSPNLIVVVTALSMFLFQMNSVILFVLYSHPYLDYTKTFYTDNLAPMIAMTNPPKFRIYLTLFLVGAVLFRYIPIITTMIFNIMTAIALYRHGKRRRSLTSDRVSTNGRTGQQMTNQTNKMLIGSSSLFALFVILKPINRSLRLVIPTYGDTEKNAFLYHIINDAFLLLDNSIPLVNLIIYSSLSSQFYLRLKALMCRPAGDKEIKDSTRKSSVKSSKVSNALNESQTPN</sequence>
<name>A0AAV3ZRL8_9GAST</name>
<dbReference type="GO" id="GO:1904158">
    <property type="term" value="P:axonemal central apparatus assembly"/>
    <property type="evidence" value="ECO:0007669"/>
    <property type="project" value="TreeGrafter"/>
</dbReference>
<keyword evidence="4" id="KW-1185">Reference proteome</keyword>
<gene>
    <name evidence="3" type="ORF">PoB_002821100</name>
</gene>
<feature type="transmembrane region" description="Helical" evidence="2">
    <location>
        <begin position="689"/>
        <end position="722"/>
    </location>
</feature>
<feature type="region of interest" description="Disordered" evidence="1">
    <location>
        <begin position="836"/>
        <end position="863"/>
    </location>
</feature>
<reference evidence="3 4" key="1">
    <citation type="journal article" date="2021" name="Elife">
        <title>Chloroplast acquisition without the gene transfer in kleptoplastic sea slugs, Plakobranchus ocellatus.</title>
        <authorList>
            <person name="Maeda T."/>
            <person name="Takahashi S."/>
            <person name="Yoshida T."/>
            <person name="Shimamura S."/>
            <person name="Takaki Y."/>
            <person name="Nagai Y."/>
            <person name="Toyoda A."/>
            <person name="Suzuki Y."/>
            <person name="Arimoto A."/>
            <person name="Ishii H."/>
            <person name="Satoh N."/>
            <person name="Nishiyama T."/>
            <person name="Hasebe M."/>
            <person name="Maruyama T."/>
            <person name="Minagawa J."/>
            <person name="Obokata J."/>
            <person name="Shigenobu S."/>
        </authorList>
    </citation>
    <scope>NUCLEOTIDE SEQUENCE [LARGE SCALE GENOMIC DNA]</scope>
</reference>
<dbReference type="GO" id="GO:0005576">
    <property type="term" value="C:extracellular region"/>
    <property type="evidence" value="ECO:0007669"/>
    <property type="project" value="GOC"/>
</dbReference>
<feature type="compositionally biased region" description="Polar residues" evidence="1">
    <location>
        <begin position="854"/>
        <end position="863"/>
    </location>
</feature>
<dbReference type="GO" id="GO:1990716">
    <property type="term" value="C:axonemal central apparatus"/>
    <property type="evidence" value="ECO:0007669"/>
    <property type="project" value="TreeGrafter"/>
</dbReference>
<dbReference type="PANTHER" id="PTHR21963">
    <property type="entry name" value="PF6"/>
    <property type="match status" value="1"/>
</dbReference>
<dbReference type="Pfam" id="PF14874">
    <property type="entry name" value="PapD-like"/>
    <property type="match status" value="1"/>
</dbReference>
<comment type="caution">
    <text evidence="3">The sequence shown here is derived from an EMBL/GenBank/DDBJ whole genome shotgun (WGS) entry which is preliminary data.</text>
</comment>
<dbReference type="PANTHER" id="PTHR21963:SF1">
    <property type="entry name" value="SPERM-ASSOCIATED ANTIGEN 17"/>
    <property type="match status" value="1"/>
</dbReference>
<dbReference type="GO" id="GO:0003351">
    <property type="term" value="P:epithelial cilium movement involved in extracellular fluid movement"/>
    <property type="evidence" value="ECO:0007669"/>
    <property type="project" value="TreeGrafter"/>
</dbReference>
<proteinExistence type="predicted"/>
<organism evidence="3 4">
    <name type="scientific">Plakobranchus ocellatus</name>
    <dbReference type="NCBI Taxonomy" id="259542"/>
    <lineage>
        <taxon>Eukaryota</taxon>
        <taxon>Metazoa</taxon>
        <taxon>Spiralia</taxon>
        <taxon>Lophotrochozoa</taxon>
        <taxon>Mollusca</taxon>
        <taxon>Gastropoda</taxon>
        <taxon>Heterobranchia</taxon>
        <taxon>Euthyneura</taxon>
        <taxon>Panpulmonata</taxon>
        <taxon>Sacoglossa</taxon>
        <taxon>Placobranchoidea</taxon>
        <taxon>Plakobranchidae</taxon>
        <taxon>Plakobranchus</taxon>
    </lineage>
</organism>
<evidence type="ECO:0000313" key="4">
    <source>
        <dbReference type="Proteomes" id="UP000735302"/>
    </source>
</evidence>
<keyword evidence="2" id="KW-1133">Transmembrane helix</keyword>
<evidence type="ECO:0000313" key="3">
    <source>
        <dbReference type="EMBL" id="GFO01706.1"/>
    </source>
</evidence>
<feature type="transmembrane region" description="Helical" evidence="2">
    <location>
        <begin position="590"/>
        <end position="615"/>
    </location>
</feature>
<dbReference type="InterPro" id="IPR026173">
    <property type="entry name" value="SPAG17"/>
</dbReference>
<feature type="transmembrane region" description="Helical" evidence="2">
    <location>
        <begin position="515"/>
        <end position="540"/>
    </location>
</feature>
<keyword evidence="2" id="KW-0472">Membrane</keyword>
<dbReference type="AlphaFoldDB" id="A0AAV3ZRL8"/>
<dbReference type="Gene3D" id="1.20.1070.10">
    <property type="entry name" value="Rhodopsin 7-helix transmembrane proteins"/>
    <property type="match status" value="1"/>
</dbReference>
<feature type="transmembrane region" description="Helical" evidence="2">
    <location>
        <begin position="636"/>
        <end position="661"/>
    </location>
</feature>
<dbReference type="EMBL" id="BLXT01003538">
    <property type="protein sequence ID" value="GFO01706.1"/>
    <property type="molecule type" value="Genomic_DNA"/>
</dbReference>
<feature type="region of interest" description="Disordered" evidence="1">
    <location>
        <begin position="278"/>
        <end position="310"/>
    </location>
</feature>
<evidence type="ECO:0000256" key="2">
    <source>
        <dbReference type="SAM" id="Phobius"/>
    </source>
</evidence>
<dbReference type="SUPFAM" id="SSF81321">
    <property type="entry name" value="Family A G protein-coupled receptor-like"/>
    <property type="match status" value="1"/>
</dbReference>